<gene>
    <name evidence="4" type="ORF">MAM1_0027c02164</name>
</gene>
<name>A0A0C9MLL5_9FUNG</name>
<evidence type="ECO:0000256" key="2">
    <source>
        <dbReference type="SAM" id="MobiDB-lite"/>
    </source>
</evidence>
<proteinExistence type="predicted"/>
<feature type="region of interest" description="Disordered" evidence="2">
    <location>
        <begin position="93"/>
        <end position="132"/>
    </location>
</feature>
<keyword evidence="1" id="KW-0863">Zinc-finger</keyword>
<dbReference type="PROSITE" id="PS00028">
    <property type="entry name" value="ZINC_FINGER_C2H2_1"/>
    <property type="match status" value="1"/>
</dbReference>
<dbReference type="AlphaFoldDB" id="A0A0C9MLL5"/>
<dbReference type="Pfam" id="PF12756">
    <property type="entry name" value="zf-C2H2_2"/>
    <property type="match status" value="1"/>
</dbReference>
<organism evidence="4">
    <name type="scientific">Mucor ambiguus</name>
    <dbReference type="NCBI Taxonomy" id="91626"/>
    <lineage>
        <taxon>Eukaryota</taxon>
        <taxon>Fungi</taxon>
        <taxon>Fungi incertae sedis</taxon>
        <taxon>Mucoromycota</taxon>
        <taxon>Mucoromycotina</taxon>
        <taxon>Mucoromycetes</taxon>
        <taxon>Mucorales</taxon>
        <taxon>Mucorineae</taxon>
        <taxon>Mucoraceae</taxon>
        <taxon>Mucor</taxon>
    </lineage>
</organism>
<keyword evidence="1" id="KW-0862">Zinc</keyword>
<dbReference type="EMBL" id="DF836316">
    <property type="protein sequence ID" value="GAN02718.1"/>
    <property type="molecule type" value="Genomic_DNA"/>
</dbReference>
<evidence type="ECO:0000313" key="5">
    <source>
        <dbReference type="Proteomes" id="UP000053815"/>
    </source>
</evidence>
<protein>
    <recommendedName>
        <fullName evidence="3">C2H2-type domain-containing protein</fullName>
    </recommendedName>
</protein>
<reference evidence="4" key="1">
    <citation type="submission" date="2014-09" db="EMBL/GenBank/DDBJ databases">
        <title>Draft genome sequence of an oleaginous Mucoromycotina fungus Mucor ambiguus NBRC6742.</title>
        <authorList>
            <person name="Takeda I."/>
            <person name="Yamane N."/>
            <person name="Morita T."/>
            <person name="Tamano K."/>
            <person name="Machida M."/>
            <person name="Baker S."/>
            <person name="Koike H."/>
        </authorList>
    </citation>
    <scope>NUCLEOTIDE SEQUENCE</scope>
    <source>
        <strain evidence="4">NBRC 6742</strain>
    </source>
</reference>
<evidence type="ECO:0000256" key="1">
    <source>
        <dbReference type="PROSITE-ProRule" id="PRU00042"/>
    </source>
</evidence>
<feature type="domain" description="C2H2-type" evidence="3">
    <location>
        <begin position="67"/>
        <end position="94"/>
    </location>
</feature>
<dbReference type="InterPro" id="IPR041661">
    <property type="entry name" value="ZN622/Rei1/Reh1_Znf-C2H2"/>
</dbReference>
<evidence type="ECO:0000313" key="4">
    <source>
        <dbReference type="EMBL" id="GAN02718.1"/>
    </source>
</evidence>
<dbReference type="InterPro" id="IPR013087">
    <property type="entry name" value="Znf_C2H2_type"/>
</dbReference>
<dbReference type="PROSITE" id="PS50157">
    <property type="entry name" value="ZINC_FINGER_C2H2_2"/>
    <property type="match status" value="1"/>
</dbReference>
<feature type="compositionally biased region" description="Basic and acidic residues" evidence="2">
    <location>
        <begin position="120"/>
        <end position="132"/>
    </location>
</feature>
<keyword evidence="5" id="KW-1185">Reference proteome</keyword>
<sequence length="168" mass="19154">MSPKISAYLYNHCPVCSSDRSNPKNLLSHLKTQHQMVLPARKTGLNRPKDPAYDFVKDQADCQLDRYACPSCWSHFSEPHELEQHLKAHVDIQGDSNMGESNGHREAYEEYDEEAAISSDGRKGADENQRDAEYLEKSNELFNTLDELIAGFKKLLPYGYTNEKKSSK</sequence>
<evidence type="ECO:0000259" key="3">
    <source>
        <dbReference type="PROSITE" id="PS50157"/>
    </source>
</evidence>
<keyword evidence="1" id="KW-0479">Metal-binding</keyword>
<dbReference type="GO" id="GO:0008270">
    <property type="term" value="F:zinc ion binding"/>
    <property type="evidence" value="ECO:0007669"/>
    <property type="project" value="UniProtKB-KW"/>
</dbReference>
<dbReference type="SMART" id="SM00355">
    <property type="entry name" value="ZnF_C2H2"/>
    <property type="match status" value="2"/>
</dbReference>
<dbReference type="Gene3D" id="3.30.160.60">
    <property type="entry name" value="Classic Zinc Finger"/>
    <property type="match status" value="1"/>
</dbReference>
<dbReference type="OrthoDB" id="2212096at2759"/>
<dbReference type="Proteomes" id="UP000053815">
    <property type="component" value="Unassembled WGS sequence"/>
</dbReference>
<accession>A0A0C9MLL5</accession>